<organism evidence="3 4">
    <name type="scientific">Niallia hominis</name>
    <dbReference type="NCBI Taxonomy" id="3133173"/>
    <lineage>
        <taxon>Bacteria</taxon>
        <taxon>Bacillati</taxon>
        <taxon>Bacillota</taxon>
        <taxon>Bacilli</taxon>
        <taxon>Bacillales</taxon>
        <taxon>Bacillaceae</taxon>
        <taxon>Niallia</taxon>
    </lineage>
</organism>
<dbReference type="InterPro" id="IPR036680">
    <property type="entry name" value="SPOR-like_sf"/>
</dbReference>
<evidence type="ECO:0000313" key="3">
    <source>
        <dbReference type="EMBL" id="MEQ2466228.1"/>
    </source>
</evidence>
<feature type="compositionally biased region" description="Basic and acidic residues" evidence="1">
    <location>
        <begin position="16"/>
        <end position="51"/>
    </location>
</feature>
<gene>
    <name evidence="3" type="ORF">WMO63_11190</name>
</gene>
<proteinExistence type="predicted"/>
<feature type="region of interest" description="Disordered" evidence="1">
    <location>
        <begin position="86"/>
        <end position="111"/>
    </location>
</feature>
<keyword evidence="2" id="KW-0812">Transmembrane</keyword>
<protein>
    <submittedName>
        <fullName evidence="3">SPOR domain-containing protein</fullName>
    </submittedName>
</protein>
<sequence length="365" mass="40607">MNEKPENRKTITIKINGKDRPFQKKDTDETMERNEPTVFHKDQNNKKKEDTVFSEESAAGQEAELEESFDWILPVPEEMPAKNKEKSMFSFQSPLSKKDKPTSFSKSVKSKEGKKKSLPKEIVASIFFAVFFAVILGTSFGFILLNMVSSDQTSTTNGNITASANISQNNDGQASSATESATKADISTYVLQANVFSNEERAKNDQKKLTEEGTVSQIIPLEEKQFLLLGVTSNLEDAKIWQKEVEGSYAKEMIFNGKEVNNVSKEEKAVIEGSSAIYYSVLQIVTSAQFDKAISEDDRSKLEEELAIVDEKNVSAITNEKIQTMATHLAKGGELAMNLTTNSSQKEIEAVQQQLLDYLATYVAL</sequence>
<dbReference type="RefSeq" id="WP_031537094.1">
    <property type="nucleotide sequence ID" value="NZ_JBBMFN010000023.1"/>
</dbReference>
<reference evidence="3 4" key="1">
    <citation type="submission" date="2024-03" db="EMBL/GenBank/DDBJ databases">
        <title>Human intestinal bacterial collection.</title>
        <authorList>
            <person name="Pauvert C."/>
            <person name="Hitch T.C.A."/>
            <person name="Clavel T."/>
        </authorList>
    </citation>
    <scope>NUCLEOTIDE SEQUENCE [LARGE SCALE GENOMIC DNA]</scope>
    <source>
        <strain evidence="3 4">CLA-SR-H024</strain>
    </source>
</reference>
<dbReference type="EMBL" id="JBBMFN010000023">
    <property type="protein sequence ID" value="MEQ2466228.1"/>
    <property type="molecule type" value="Genomic_DNA"/>
</dbReference>
<keyword evidence="2" id="KW-0472">Membrane</keyword>
<name>A0ABV1EYP5_9BACI</name>
<feature type="region of interest" description="Disordered" evidence="1">
    <location>
        <begin position="1"/>
        <end position="62"/>
    </location>
</feature>
<evidence type="ECO:0000313" key="4">
    <source>
        <dbReference type="Proteomes" id="UP001465426"/>
    </source>
</evidence>
<dbReference type="Proteomes" id="UP001465426">
    <property type="component" value="Unassembled WGS sequence"/>
</dbReference>
<keyword evidence="2" id="KW-1133">Transmembrane helix</keyword>
<evidence type="ECO:0000256" key="2">
    <source>
        <dbReference type="SAM" id="Phobius"/>
    </source>
</evidence>
<keyword evidence="4" id="KW-1185">Reference proteome</keyword>
<dbReference type="SUPFAM" id="SSF110997">
    <property type="entry name" value="Sporulation related repeat"/>
    <property type="match status" value="1"/>
</dbReference>
<feature type="transmembrane region" description="Helical" evidence="2">
    <location>
        <begin position="122"/>
        <end position="145"/>
    </location>
</feature>
<comment type="caution">
    <text evidence="3">The sequence shown here is derived from an EMBL/GenBank/DDBJ whole genome shotgun (WGS) entry which is preliminary data.</text>
</comment>
<evidence type="ECO:0000256" key="1">
    <source>
        <dbReference type="SAM" id="MobiDB-lite"/>
    </source>
</evidence>
<accession>A0ABV1EYP5</accession>